<comment type="similarity">
    <text evidence="1">Belongs to the peptidase S9C family.</text>
</comment>
<proteinExistence type="inferred from homology"/>
<feature type="domain" description="Peptidase S9 prolyl oligopeptidase catalytic" evidence="6">
    <location>
        <begin position="10"/>
        <end position="136"/>
    </location>
</feature>
<dbReference type="AlphaFoldDB" id="A0A8H6ZDA2"/>
<feature type="region of interest" description="Disordered" evidence="4">
    <location>
        <begin position="275"/>
        <end position="294"/>
    </location>
</feature>
<feature type="signal peptide" evidence="5">
    <location>
        <begin position="1"/>
        <end position="20"/>
    </location>
</feature>
<dbReference type="Gene3D" id="3.40.50.1820">
    <property type="entry name" value="alpha/beta hydrolase"/>
    <property type="match status" value="1"/>
</dbReference>
<evidence type="ECO:0000313" key="8">
    <source>
        <dbReference type="Proteomes" id="UP000623467"/>
    </source>
</evidence>
<keyword evidence="8" id="KW-1185">Reference proteome</keyword>
<evidence type="ECO:0000313" key="7">
    <source>
        <dbReference type="EMBL" id="KAF7374166.1"/>
    </source>
</evidence>
<feature type="domain" description="Peptidase S9 prolyl oligopeptidase catalytic" evidence="6">
    <location>
        <begin position="156"/>
        <end position="238"/>
    </location>
</feature>
<name>A0A8H6ZDA2_9AGAR</name>
<dbReference type="Proteomes" id="UP000623467">
    <property type="component" value="Unassembled WGS sequence"/>
</dbReference>
<dbReference type="InterPro" id="IPR001375">
    <property type="entry name" value="Peptidase_S9_cat"/>
</dbReference>
<organism evidence="7 8">
    <name type="scientific">Mycena sanguinolenta</name>
    <dbReference type="NCBI Taxonomy" id="230812"/>
    <lineage>
        <taxon>Eukaryota</taxon>
        <taxon>Fungi</taxon>
        <taxon>Dikarya</taxon>
        <taxon>Basidiomycota</taxon>
        <taxon>Agaricomycotina</taxon>
        <taxon>Agaricomycetes</taxon>
        <taxon>Agaricomycetidae</taxon>
        <taxon>Agaricales</taxon>
        <taxon>Marasmiineae</taxon>
        <taxon>Mycenaceae</taxon>
        <taxon>Mycena</taxon>
    </lineage>
</organism>
<evidence type="ECO:0000259" key="6">
    <source>
        <dbReference type="Pfam" id="PF00326"/>
    </source>
</evidence>
<dbReference type="EMBL" id="JACAZH010000002">
    <property type="protein sequence ID" value="KAF7374166.1"/>
    <property type="molecule type" value="Genomic_DNA"/>
</dbReference>
<dbReference type="PANTHER" id="PTHR42776:SF4">
    <property type="entry name" value="ACYLAMINO-ACID-RELEASING ENZYME"/>
    <property type="match status" value="1"/>
</dbReference>
<evidence type="ECO:0000256" key="2">
    <source>
        <dbReference type="ARBA" id="ARBA00022801"/>
    </source>
</evidence>
<dbReference type="OrthoDB" id="43744at2759"/>
<keyword evidence="2" id="KW-0378">Hydrolase</keyword>
<sequence>MTTAFWPYLVFLALEGYTVSLPNYTGSVGFGENSNRALLGNCGTLDVQDCFATVKHLIELGISAKGKGKQFSMGGSHGGFLTAHLIAQFPDVFTAAIIQNPVITTDAISSDIPDWYFNEWNINFPIHSSPEGFPTVSGGDRPLPPRKTPAESQRIFGSAPMAYVDAVRAHVLLHLGGADLRVTPTHGLEYYHALKGNGRPEQGIEMHWFAKEDHSLDGVETNRIVWETSRDWFNKYHNQGNSWGAAIQRRLSAVAEAGGGGSQYGVGFTLPSPSLNASTESSSTLQDTRAPIFV</sequence>
<gene>
    <name evidence="7" type="ORF">MSAN_00298400</name>
</gene>
<dbReference type="InterPro" id="IPR029058">
    <property type="entry name" value="AB_hydrolase_fold"/>
</dbReference>
<accession>A0A8H6ZDA2</accession>
<evidence type="ECO:0000256" key="5">
    <source>
        <dbReference type="SAM" id="SignalP"/>
    </source>
</evidence>
<dbReference type="PANTHER" id="PTHR42776">
    <property type="entry name" value="SERINE PEPTIDASE S9 FAMILY MEMBER"/>
    <property type="match status" value="1"/>
</dbReference>
<keyword evidence="5" id="KW-0732">Signal</keyword>
<dbReference type="Pfam" id="PF00326">
    <property type="entry name" value="Peptidase_S9"/>
    <property type="match status" value="2"/>
</dbReference>
<feature type="compositionally biased region" description="Polar residues" evidence="4">
    <location>
        <begin position="275"/>
        <end position="287"/>
    </location>
</feature>
<protein>
    <recommendedName>
        <fullName evidence="3">Dipeptidyl-peptidase V</fullName>
    </recommendedName>
</protein>
<evidence type="ECO:0000256" key="3">
    <source>
        <dbReference type="ARBA" id="ARBA00032829"/>
    </source>
</evidence>
<reference evidence="7" key="1">
    <citation type="submission" date="2020-05" db="EMBL/GenBank/DDBJ databases">
        <title>Mycena genomes resolve the evolution of fungal bioluminescence.</title>
        <authorList>
            <person name="Tsai I.J."/>
        </authorList>
    </citation>
    <scope>NUCLEOTIDE SEQUENCE</scope>
    <source>
        <strain evidence="7">160909Yilan</strain>
    </source>
</reference>
<evidence type="ECO:0000256" key="4">
    <source>
        <dbReference type="SAM" id="MobiDB-lite"/>
    </source>
</evidence>
<evidence type="ECO:0000256" key="1">
    <source>
        <dbReference type="ARBA" id="ARBA00010040"/>
    </source>
</evidence>
<comment type="caution">
    <text evidence="7">The sequence shown here is derived from an EMBL/GenBank/DDBJ whole genome shotgun (WGS) entry which is preliminary data.</text>
</comment>
<dbReference type="GO" id="GO:0004252">
    <property type="term" value="F:serine-type endopeptidase activity"/>
    <property type="evidence" value="ECO:0007669"/>
    <property type="project" value="TreeGrafter"/>
</dbReference>
<dbReference type="SUPFAM" id="SSF53474">
    <property type="entry name" value="alpha/beta-Hydrolases"/>
    <property type="match status" value="1"/>
</dbReference>
<dbReference type="GO" id="GO:0006508">
    <property type="term" value="P:proteolysis"/>
    <property type="evidence" value="ECO:0007669"/>
    <property type="project" value="InterPro"/>
</dbReference>
<feature type="chain" id="PRO_5034740062" description="Dipeptidyl-peptidase V" evidence="5">
    <location>
        <begin position="21"/>
        <end position="294"/>
    </location>
</feature>